<proteinExistence type="inferred from homology"/>
<dbReference type="RefSeq" id="XP_017988663.1">
    <property type="nucleotide sequence ID" value="XM_018133211.1"/>
</dbReference>
<keyword evidence="8" id="KW-1185">Reference proteome</keyword>
<sequence>MDVFFTPINKIICLSGVLALGSLFVILACALYQNYYPLIDVLVFVLAPLPYAIFGKSRLSGQVFMNDRAQSAQDIGLFMTGTLVASGLIIPLVFYHATLITETSCIMTIVGGFIIYASIVVFTWFFGGNWEEDEDALFSY</sequence>
<keyword evidence="5 6" id="KW-0472">Membrane</keyword>
<feature type="transmembrane region" description="Helical" evidence="6">
    <location>
        <begin position="75"/>
        <end position="94"/>
    </location>
</feature>
<dbReference type="Proteomes" id="UP000243052">
    <property type="component" value="Chromosome vi"/>
</dbReference>
<reference evidence="7 8" key="1">
    <citation type="submission" date="2016-01" db="EMBL/GenBank/DDBJ databases">
        <title>Genome sequence of the yeast Holleya sinecauda.</title>
        <authorList>
            <person name="Dietrich F.S."/>
        </authorList>
    </citation>
    <scope>NUCLEOTIDE SEQUENCE [LARGE SCALE GENOMIC DNA]</scope>
    <source>
        <strain evidence="7 8">ATCC 58844</strain>
    </source>
</reference>
<feature type="transmembrane region" description="Helical" evidence="6">
    <location>
        <begin position="12"/>
        <end position="32"/>
    </location>
</feature>
<organism evidence="7 8">
    <name type="scientific">Eremothecium sinecaudum</name>
    <dbReference type="NCBI Taxonomy" id="45286"/>
    <lineage>
        <taxon>Eukaryota</taxon>
        <taxon>Fungi</taxon>
        <taxon>Dikarya</taxon>
        <taxon>Ascomycota</taxon>
        <taxon>Saccharomycotina</taxon>
        <taxon>Saccharomycetes</taxon>
        <taxon>Saccharomycetales</taxon>
        <taxon>Saccharomycetaceae</taxon>
        <taxon>Eremothecium</taxon>
    </lineage>
</organism>
<evidence type="ECO:0000256" key="6">
    <source>
        <dbReference type="SAM" id="Phobius"/>
    </source>
</evidence>
<feature type="transmembrane region" description="Helical" evidence="6">
    <location>
        <begin position="106"/>
        <end position="127"/>
    </location>
</feature>
<dbReference type="GO" id="GO:0034424">
    <property type="term" value="C:Vps55/Vps68 complex"/>
    <property type="evidence" value="ECO:0007669"/>
    <property type="project" value="TreeGrafter"/>
</dbReference>
<accession>A0A0X8HUB1</accession>
<dbReference type="AlphaFoldDB" id="A0A0X8HUB1"/>
<keyword evidence="3 6" id="KW-0812">Transmembrane</keyword>
<dbReference type="GeneID" id="28724968"/>
<dbReference type="EMBL" id="CP014246">
    <property type="protein sequence ID" value="AMD21667.1"/>
    <property type="molecule type" value="Genomic_DNA"/>
</dbReference>
<keyword evidence="4 6" id="KW-1133">Transmembrane helix</keyword>
<feature type="transmembrane region" description="Helical" evidence="6">
    <location>
        <begin position="38"/>
        <end position="54"/>
    </location>
</feature>
<evidence type="ECO:0000256" key="3">
    <source>
        <dbReference type="ARBA" id="ARBA00022692"/>
    </source>
</evidence>
<evidence type="ECO:0000256" key="4">
    <source>
        <dbReference type="ARBA" id="ARBA00022989"/>
    </source>
</evidence>
<dbReference type="GO" id="GO:0032511">
    <property type="term" value="P:late endosome to vacuole transport via multivesicular body sorting pathway"/>
    <property type="evidence" value="ECO:0007669"/>
    <property type="project" value="TreeGrafter"/>
</dbReference>
<evidence type="ECO:0000256" key="2">
    <source>
        <dbReference type="ARBA" id="ARBA00005645"/>
    </source>
</evidence>
<dbReference type="OrthoDB" id="14246at2759"/>
<protein>
    <submittedName>
        <fullName evidence="7">HFL189Wp</fullName>
    </submittedName>
</protein>
<dbReference type="InterPro" id="IPR007262">
    <property type="entry name" value="Vps55/LEPROT"/>
</dbReference>
<name>A0A0X8HUB1_9SACH</name>
<dbReference type="STRING" id="45286.A0A0X8HUB1"/>
<dbReference type="PANTHER" id="PTHR12050:SF0">
    <property type="entry name" value="RH04491P"/>
    <property type="match status" value="1"/>
</dbReference>
<comment type="similarity">
    <text evidence="2">Belongs to the OB-RGRP/VPS55 family.</text>
</comment>
<gene>
    <name evidence="7" type="ORF">AW171_hschr63634</name>
</gene>
<dbReference type="PANTHER" id="PTHR12050">
    <property type="entry name" value="LEPTIN RECEPTOR-RELATED"/>
    <property type="match status" value="1"/>
</dbReference>
<evidence type="ECO:0000256" key="5">
    <source>
        <dbReference type="ARBA" id="ARBA00023136"/>
    </source>
</evidence>
<comment type="subcellular location">
    <subcellularLocation>
        <location evidence="1">Membrane</location>
        <topology evidence="1">Multi-pass membrane protein</topology>
    </subcellularLocation>
</comment>
<evidence type="ECO:0000256" key="1">
    <source>
        <dbReference type="ARBA" id="ARBA00004141"/>
    </source>
</evidence>
<evidence type="ECO:0000313" key="7">
    <source>
        <dbReference type="EMBL" id="AMD21667.1"/>
    </source>
</evidence>
<evidence type="ECO:0000313" key="8">
    <source>
        <dbReference type="Proteomes" id="UP000243052"/>
    </source>
</evidence>
<dbReference type="Pfam" id="PF04133">
    <property type="entry name" value="Vps55"/>
    <property type="match status" value="1"/>
</dbReference>